<dbReference type="RefSeq" id="WP_145036655.1">
    <property type="nucleotide sequence ID" value="NZ_CP036347.1"/>
</dbReference>
<organism evidence="1 2">
    <name type="scientific">Gimesia chilikensis</name>
    <dbReference type="NCBI Taxonomy" id="2605989"/>
    <lineage>
        <taxon>Bacteria</taxon>
        <taxon>Pseudomonadati</taxon>
        <taxon>Planctomycetota</taxon>
        <taxon>Planctomycetia</taxon>
        <taxon>Planctomycetales</taxon>
        <taxon>Planctomycetaceae</taxon>
        <taxon>Gimesia</taxon>
    </lineage>
</organism>
<gene>
    <name evidence="1" type="ORF">V6x_07160</name>
</gene>
<name>A0A517W703_9PLAN</name>
<sequence>MDSPFSADQRRYLPWSEYRKLEKEIGQESLIGKSDLSSDKVNSRIRELIGFEKRYGIVFLGERQWLELLCLINTPKNYALWVLYQLNTLFDMGLTESAGDLEGDWWYGYTENLAPIWRPLELADAWIQVDDIDLVLPGSETGVDYDGLCEGFRILHNLAYYLHNVPHQDSRPVTLDKITVEPETGYWFIDVISEYGSVWSVEFFGNEVRHTG</sequence>
<dbReference type="AlphaFoldDB" id="A0A517W703"/>
<evidence type="ECO:0000313" key="1">
    <source>
        <dbReference type="EMBL" id="QDU01038.1"/>
    </source>
</evidence>
<proteinExistence type="predicted"/>
<evidence type="ECO:0000313" key="2">
    <source>
        <dbReference type="Proteomes" id="UP000320722"/>
    </source>
</evidence>
<reference evidence="1 2" key="1">
    <citation type="submission" date="2019-02" db="EMBL/GenBank/DDBJ databases">
        <title>Deep-cultivation of Planctomycetes and their phenomic and genomic characterization uncovers novel biology.</title>
        <authorList>
            <person name="Wiegand S."/>
            <person name="Jogler M."/>
            <person name="Boedeker C."/>
            <person name="Pinto D."/>
            <person name="Vollmers J."/>
            <person name="Rivas-Marin E."/>
            <person name="Kohn T."/>
            <person name="Peeters S.H."/>
            <person name="Heuer A."/>
            <person name="Rast P."/>
            <person name="Oberbeckmann S."/>
            <person name="Bunk B."/>
            <person name="Jeske O."/>
            <person name="Meyerdierks A."/>
            <person name="Storesund J.E."/>
            <person name="Kallscheuer N."/>
            <person name="Luecker S."/>
            <person name="Lage O.M."/>
            <person name="Pohl T."/>
            <person name="Merkel B.J."/>
            <person name="Hornburger P."/>
            <person name="Mueller R.-W."/>
            <person name="Bruemmer F."/>
            <person name="Labrenz M."/>
            <person name="Spormann A.M."/>
            <person name="Op den Camp H."/>
            <person name="Overmann J."/>
            <person name="Amann R."/>
            <person name="Jetten M.S.M."/>
            <person name="Mascher T."/>
            <person name="Medema M.H."/>
            <person name="Devos D.P."/>
            <person name="Kaster A.-K."/>
            <person name="Ovreas L."/>
            <person name="Rohde M."/>
            <person name="Galperin M.Y."/>
            <person name="Jogler C."/>
        </authorList>
    </citation>
    <scope>NUCLEOTIDE SEQUENCE [LARGE SCALE GENOMIC DNA]</scope>
    <source>
        <strain evidence="1 2">V6</strain>
    </source>
</reference>
<accession>A0A517W703</accession>
<dbReference type="EMBL" id="CP036347">
    <property type="protein sequence ID" value="QDU01038.1"/>
    <property type="molecule type" value="Genomic_DNA"/>
</dbReference>
<protein>
    <submittedName>
        <fullName evidence="1">Uncharacterized protein</fullName>
    </submittedName>
</protein>
<dbReference type="Proteomes" id="UP000320722">
    <property type="component" value="Chromosome"/>
</dbReference>